<sequence>MNHFLKNVDQSDIINWINEAIKEKAKIVVICYDQENDNVGFVPHYLQEATLDEHAIKLINEDDERYSFRGIIDVQAEIQRGINEGLAQIDYQKAKLIFADLVL</sequence>
<dbReference type="EMBL" id="AMFJ01036091">
    <property type="protein sequence ID" value="EKD25342.1"/>
    <property type="molecule type" value="Genomic_DNA"/>
</dbReference>
<protein>
    <submittedName>
        <fullName evidence="1">Uncharacterized protein</fullName>
    </submittedName>
</protein>
<proteinExistence type="predicted"/>
<comment type="caution">
    <text evidence="1">The sequence shown here is derived from an EMBL/GenBank/DDBJ whole genome shotgun (WGS) entry which is preliminary data.</text>
</comment>
<accession>K1XJG4</accession>
<gene>
    <name evidence="1" type="ORF">ACD_80C00084G0028</name>
</gene>
<organism evidence="1">
    <name type="scientific">uncultured bacterium</name>
    <name type="common">gcode 4</name>
    <dbReference type="NCBI Taxonomy" id="1234023"/>
    <lineage>
        <taxon>Bacteria</taxon>
        <taxon>environmental samples</taxon>
    </lineage>
</organism>
<name>K1XJG4_9BACT</name>
<evidence type="ECO:0000313" key="1">
    <source>
        <dbReference type="EMBL" id="EKD25342.1"/>
    </source>
</evidence>
<reference evidence="1" key="1">
    <citation type="journal article" date="2012" name="Science">
        <title>Fermentation, hydrogen, and sulfur metabolism in multiple uncultivated bacterial phyla.</title>
        <authorList>
            <person name="Wrighton K.C."/>
            <person name="Thomas B.C."/>
            <person name="Sharon I."/>
            <person name="Miller C.S."/>
            <person name="Castelle C.J."/>
            <person name="VerBerkmoes N.C."/>
            <person name="Wilkins M.J."/>
            <person name="Hettich R.L."/>
            <person name="Lipton M.S."/>
            <person name="Williams K.H."/>
            <person name="Long P.E."/>
            <person name="Banfield J.F."/>
        </authorList>
    </citation>
    <scope>NUCLEOTIDE SEQUENCE [LARGE SCALE GENOMIC DNA]</scope>
</reference>
<dbReference type="AlphaFoldDB" id="K1XJG4"/>